<feature type="transmembrane region" description="Helical" evidence="1">
    <location>
        <begin position="43"/>
        <end position="62"/>
    </location>
</feature>
<feature type="transmembrane region" description="Helical" evidence="1">
    <location>
        <begin position="68"/>
        <end position="87"/>
    </location>
</feature>
<sequence>MDDIIRFRNSTVPAQPLWAILCGAAGVILALASAGVTRRAGEILAACSIGLVLLAAPIWPASTAGEPWFAYAALLCAMLCLVVSGVLDDVRPRIVAGWLGIAGVIAGITWAVKGSLLRRSAFLAAAGVVAVVFATALNRALPRAQR</sequence>
<protein>
    <recommendedName>
        <fullName evidence="4">SPW repeat-containing protein</fullName>
    </recommendedName>
</protein>
<keyword evidence="1" id="KW-0812">Transmembrane</keyword>
<gene>
    <name evidence="2" type="ORF">BjapCC829_02370</name>
</gene>
<dbReference type="EMBL" id="CP088100">
    <property type="protein sequence ID" value="UFW87472.1"/>
    <property type="molecule type" value="Genomic_DNA"/>
</dbReference>
<keyword evidence="3" id="KW-1185">Reference proteome</keyword>
<name>A0ABY3QNK7_9BRAD</name>
<dbReference type="RefSeq" id="WP_231143770.1">
    <property type="nucleotide sequence ID" value="NZ_CP088100.1"/>
</dbReference>
<feature type="transmembrane region" description="Helical" evidence="1">
    <location>
        <begin position="17"/>
        <end position="36"/>
    </location>
</feature>
<keyword evidence="1" id="KW-1133">Transmembrane helix</keyword>
<evidence type="ECO:0000256" key="1">
    <source>
        <dbReference type="SAM" id="Phobius"/>
    </source>
</evidence>
<accession>A0ABY3QNK7</accession>
<dbReference type="Proteomes" id="UP001430990">
    <property type="component" value="Chromosome"/>
</dbReference>
<feature type="transmembrane region" description="Helical" evidence="1">
    <location>
        <begin position="94"/>
        <end position="112"/>
    </location>
</feature>
<feature type="transmembrane region" description="Helical" evidence="1">
    <location>
        <begin position="118"/>
        <end position="137"/>
    </location>
</feature>
<organism evidence="2 3">
    <name type="scientific">Bradyrhizobium barranii</name>
    <dbReference type="NCBI Taxonomy" id="2992140"/>
    <lineage>
        <taxon>Bacteria</taxon>
        <taxon>Pseudomonadati</taxon>
        <taxon>Pseudomonadota</taxon>
        <taxon>Alphaproteobacteria</taxon>
        <taxon>Hyphomicrobiales</taxon>
        <taxon>Nitrobacteraceae</taxon>
        <taxon>Bradyrhizobium</taxon>
    </lineage>
</organism>
<proteinExistence type="predicted"/>
<evidence type="ECO:0000313" key="3">
    <source>
        <dbReference type="Proteomes" id="UP001430990"/>
    </source>
</evidence>
<evidence type="ECO:0000313" key="2">
    <source>
        <dbReference type="EMBL" id="UFW87472.1"/>
    </source>
</evidence>
<evidence type="ECO:0008006" key="4">
    <source>
        <dbReference type="Google" id="ProtNLM"/>
    </source>
</evidence>
<keyword evidence="1" id="KW-0472">Membrane</keyword>
<reference evidence="2" key="1">
    <citation type="submission" date="2021-11" db="EMBL/GenBank/DDBJ databases">
        <title>Australian commercial rhizobial inoculants.</title>
        <authorList>
            <person name="Kohlmeier M.G."/>
            <person name="O'Hara G.W."/>
            <person name="Colombi E."/>
            <person name="Ramsay J.P."/>
            <person name="Terpolilli J."/>
        </authorList>
    </citation>
    <scope>NUCLEOTIDE SEQUENCE</scope>
    <source>
        <strain evidence="2">CC829</strain>
    </source>
</reference>